<sequence>MGQIVSSTLSSWCPSNDSPCRRGMLCCFAEPARHAKAPPAEISTEGLVGDYAPASESARGELQPFVYQMQKGVFVSAVLQDGSALVCEIKLDPSHDFMTIQSEDKSRKVMLRDIRDVLSEPGQLKRVETKATIIDDPSCLALHIDKSGSCIVFRCNSATERKDLVTALLWLKRKALAKDVPASV</sequence>
<dbReference type="EMBL" id="CDMY01000356">
    <property type="protein sequence ID" value="CEM05183.1"/>
    <property type="molecule type" value="Genomic_DNA"/>
</dbReference>
<name>A0A0G4F0D7_VITBC</name>
<evidence type="ECO:0000313" key="2">
    <source>
        <dbReference type="EMBL" id="CEM05183.1"/>
    </source>
</evidence>
<organism evidence="2 3">
    <name type="scientific">Vitrella brassicaformis (strain CCMP3155)</name>
    <dbReference type="NCBI Taxonomy" id="1169540"/>
    <lineage>
        <taxon>Eukaryota</taxon>
        <taxon>Sar</taxon>
        <taxon>Alveolata</taxon>
        <taxon>Colpodellida</taxon>
        <taxon>Vitrellaceae</taxon>
        <taxon>Vitrella</taxon>
    </lineage>
</organism>
<reference evidence="2 3" key="1">
    <citation type="submission" date="2014-11" db="EMBL/GenBank/DDBJ databases">
        <authorList>
            <person name="Zhu J."/>
            <person name="Qi W."/>
            <person name="Song R."/>
        </authorList>
    </citation>
    <scope>NUCLEOTIDE SEQUENCE [LARGE SCALE GENOMIC DNA]</scope>
</reference>
<dbReference type="AlphaFoldDB" id="A0A0G4F0D7"/>
<accession>A0A0G4F0D7</accession>
<dbReference type="Proteomes" id="UP000041254">
    <property type="component" value="Unassembled WGS sequence"/>
</dbReference>
<dbReference type="InterPro" id="IPR011993">
    <property type="entry name" value="PH-like_dom_sf"/>
</dbReference>
<dbReference type="InParanoid" id="A0A0G4F0D7"/>
<dbReference type="OrthoDB" id="329041at2759"/>
<evidence type="ECO:0000313" key="3">
    <source>
        <dbReference type="Proteomes" id="UP000041254"/>
    </source>
</evidence>
<dbReference type="Gene3D" id="2.30.29.30">
    <property type="entry name" value="Pleckstrin-homology domain (PH domain)/Phosphotyrosine-binding domain (PTB)"/>
    <property type="match status" value="1"/>
</dbReference>
<keyword evidence="3" id="KW-1185">Reference proteome</keyword>
<protein>
    <recommendedName>
        <fullName evidence="1">ISP1 C-terminal domain-containing protein</fullName>
    </recommendedName>
</protein>
<proteinExistence type="predicted"/>
<dbReference type="InterPro" id="IPR041316">
    <property type="entry name" value="ISP1_C"/>
</dbReference>
<gene>
    <name evidence="2" type="ORF">Vbra_14150</name>
</gene>
<evidence type="ECO:0000259" key="1">
    <source>
        <dbReference type="Pfam" id="PF18161"/>
    </source>
</evidence>
<feature type="domain" description="ISP1 C-terminal" evidence="1">
    <location>
        <begin position="68"/>
        <end position="165"/>
    </location>
</feature>
<dbReference type="VEuPathDB" id="CryptoDB:Vbra_14150"/>
<dbReference type="PhylomeDB" id="A0A0G4F0D7"/>
<dbReference type="Pfam" id="PF18161">
    <property type="entry name" value="ISP1_C"/>
    <property type="match status" value="1"/>
</dbReference>